<dbReference type="Proteomes" id="UP000830729">
    <property type="component" value="Plasmid unnamed1"/>
</dbReference>
<dbReference type="SUPFAM" id="SSF82171">
    <property type="entry name" value="DPP6 N-terminal domain-like"/>
    <property type="match status" value="2"/>
</dbReference>
<proteinExistence type="predicted"/>
<keyword evidence="2" id="KW-0645">Protease</keyword>
<keyword evidence="6" id="KW-1185">Reference proteome</keyword>
<dbReference type="InterPro" id="IPR011042">
    <property type="entry name" value="6-blade_b-propeller_TolB-like"/>
</dbReference>
<feature type="compositionally biased region" description="Acidic residues" evidence="3">
    <location>
        <begin position="105"/>
        <end position="114"/>
    </location>
</feature>
<feature type="compositionally biased region" description="Basic and acidic residues" evidence="3">
    <location>
        <begin position="84"/>
        <end position="104"/>
    </location>
</feature>
<dbReference type="GO" id="GO:0004252">
    <property type="term" value="F:serine-type endopeptidase activity"/>
    <property type="evidence" value="ECO:0007669"/>
    <property type="project" value="TreeGrafter"/>
</dbReference>
<protein>
    <submittedName>
        <fullName evidence="5">S9 family peptidase</fullName>
    </submittedName>
</protein>
<dbReference type="GeneID" id="72187463"/>
<sequence>MSDPFEVEDFYDLTLVTDLAVSPDGERVAFVADEFDRADDERRSSLFVAPTDGSRDPHRLSRASDASAPSWSPDGSKLAFSAARDTDAEIAVTRDDADAENRDGEDADGENGTDDEPKPQIWAFDLERGGDARQITDFEEGARGFDWGPEGDRLVVAARDPTEDQREYLESRREDDGPIETERLQHKFDGHGWLDDVRTYLFVVDCETRETTRLDDAYGGGAREPATGLSPAWSPSGDRIAFLSNRTERPDDNYVMDLYTVSPDGSDLHKLTDSDLTAGRPRWHPDGDRLAFVGSDPENWYRPSEVYVADATGESGDERYESRSGDLDRTVARYGALGWHGDDVYAAVGDEGLTRLVRFGEDGDPERTFEAQGRDRTVEGFDLRGGRAVVALAEPERGKDLHALDAGRLGDNADPTRLTALNDDLLADRRTPECRRVTVDSEGDEIETLAYLPDDFDPEDPDPRPVVASIHGGPISYDAPTFSFDFSYWTGRGYVVLRTNYRGSSSYGREFSEQIRGEWGPRETADVLAGVEELVARDWADSDRLFATGFSYGGITTGYLVAETDRFAAAAAEHGVYDFRSAFGTDDSHVWWENDFGLPWENEEGYDAASSILDVGDVETPLLVTAGGEDWRCPPSQSEQLYVSVKKQGVPARLVVYPDEHHNIGDPDRATHRLGELTEWFERHDPES</sequence>
<dbReference type="RefSeq" id="WP_248652410.1">
    <property type="nucleotide sequence ID" value="NZ_CP096660.1"/>
</dbReference>
<reference evidence="5 6" key="1">
    <citation type="submission" date="2022-04" db="EMBL/GenBank/DDBJ databases">
        <title>Diverse halophilic archaea isolated from saline environments.</title>
        <authorList>
            <person name="Cui H.-L."/>
        </authorList>
    </citation>
    <scope>NUCLEOTIDE SEQUENCE [LARGE SCALE GENOMIC DNA]</scope>
    <source>
        <strain evidence="5 6">XZYJT49</strain>
        <plasmid evidence="5 6">unnamed1</plasmid>
    </source>
</reference>
<dbReference type="GO" id="GO:0006508">
    <property type="term" value="P:proteolysis"/>
    <property type="evidence" value="ECO:0007669"/>
    <property type="project" value="InterPro"/>
</dbReference>
<feature type="compositionally biased region" description="Low complexity" evidence="3">
    <location>
        <begin position="63"/>
        <end position="76"/>
    </location>
</feature>
<accession>A0A8U0HZM7</accession>
<dbReference type="InterPro" id="IPR001375">
    <property type="entry name" value="Peptidase_S9_cat"/>
</dbReference>
<dbReference type="EMBL" id="CP096660">
    <property type="protein sequence ID" value="UPV76377.1"/>
    <property type="molecule type" value="Genomic_DNA"/>
</dbReference>
<keyword evidence="2" id="KW-0720">Serine protease</keyword>
<gene>
    <name evidence="5" type="ORF">M0R89_19650</name>
</gene>
<dbReference type="SUPFAM" id="SSF53474">
    <property type="entry name" value="alpha/beta-Hydrolases"/>
    <property type="match status" value="1"/>
</dbReference>
<evidence type="ECO:0000256" key="2">
    <source>
        <dbReference type="ARBA" id="ARBA00022825"/>
    </source>
</evidence>
<evidence type="ECO:0000313" key="6">
    <source>
        <dbReference type="Proteomes" id="UP000830729"/>
    </source>
</evidence>
<evidence type="ECO:0000256" key="1">
    <source>
        <dbReference type="ARBA" id="ARBA00022801"/>
    </source>
</evidence>
<feature type="domain" description="Peptidase S9 prolyl oligopeptidase catalytic" evidence="4">
    <location>
        <begin position="481"/>
        <end position="684"/>
    </location>
</feature>
<dbReference type="AlphaFoldDB" id="A0A8U0HZM7"/>
<keyword evidence="1" id="KW-0378">Hydrolase</keyword>
<dbReference type="PANTHER" id="PTHR42776">
    <property type="entry name" value="SERINE PEPTIDASE S9 FAMILY MEMBER"/>
    <property type="match status" value="1"/>
</dbReference>
<dbReference type="PANTHER" id="PTHR42776:SF27">
    <property type="entry name" value="DIPEPTIDYL PEPTIDASE FAMILY MEMBER 6"/>
    <property type="match status" value="1"/>
</dbReference>
<feature type="region of interest" description="Disordered" evidence="3">
    <location>
        <begin position="41"/>
        <end position="120"/>
    </location>
</feature>
<evidence type="ECO:0000259" key="4">
    <source>
        <dbReference type="Pfam" id="PF00326"/>
    </source>
</evidence>
<dbReference type="InterPro" id="IPR011659">
    <property type="entry name" value="WD40"/>
</dbReference>
<dbReference type="Pfam" id="PF00326">
    <property type="entry name" value="Peptidase_S9"/>
    <property type="match status" value="1"/>
</dbReference>
<dbReference type="KEGG" id="halx:M0R89_19650"/>
<dbReference type="InterPro" id="IPR029058">
    <property type="entry name" value="AB_hydrolase_fold"/>
</dbReference>
<dbReference type="Pfam" id="PF07676">
    <property type="entry name" value="PD40"/>
    <property type="match status" value="3"/>
</dbReference>
<evidence type="ECO:0000256" key="3">
    <source>
        <dbReference type="SAM" id="MobiDB-lite"/>
    </source>
</evidence>
<geneLocation type="plasmid" evidence="5 6">
    <name>unnamed1</name>
</geneLocation>
<dbReference type="Gene3D" id="2.120.10.30">
    <property type="entry name" value="TolB, C-terminal domain"/>
    <property type="match status" value="2"/>
</dbReference>
<name>A0A8U0HZM7_9EURY</name>
<evidence type="ECO:0000313" key="5">
    <source>
        <dbReference type="EMBL" id="UPV76377.1"/>
    </source>
</evidence>
<dbReference type="Gene3D" id="3.40.50.1820">
    <property type="entry name" value="alpha/beta hydrolase"/>
    <property type="match status" value="1"/>
</dbReference>
<keyword evidence="5" id="KW-0614">Plasmid</keyword>
<organism evidence="5 6">
    <name type="scientific">Halorussus limi</name>
    <dbReference type="NCBI Taxonomy" id="2938695"/>
    <lineage>
        <taxon>Archaea</taxon>
        <taxon>Methanobacteriati</taxon>
        <taxon>Methanobacteriota</taxon>
        <taxon>Stenosarchaea group</taxon>
        <taxon>Halobacteria</taxon>
        <taxon>Halobacteriales</taxon>
        <taxon>Haladaptataceae</taxon>
        <taxon>Halorussus</taxon>
    </lineage>
</organism>